<dbReference type="Pfam" id="PF12075">
    <property type="entry name" value="KN_motif"/>
    <property type="match status" value="1"/>
</dbReference>
<dbReference type="InterPro" id="IPR047184">
    <property type="entry name" value="KANK1-4"/>
</dbReference>
<feature type="region of interest" description="Disordered" evidence="6">
    <location>
        <begin position="640"/>
        <end position="688"/>
    </location>
</feature>
<evidence type="ECO:0000256" key="5">
    <source>
        <dbReference type="SAM" id="Coils"/>
    </source>
</evidence>
<dbReference type="Gene3D" id="1.25.40.20">
    <property type="entry name" value="Ankyrin repeat-containing domain"/>
    <property type="match status" value="1"/>
</dbReference>
<dbReference type="GO" id="GO:0005737">
    <property type="term" value="C:cytoplasm"/>
    <property type="evidence" value="ECO:0007669"/>
    <property type="project" value="TreeGrafter"/>
</dbReference>
<feature type="repeat" description="ANK" evidence="4">
    <location>
        <begin position="796"/>
        <end position="828"/>
    </location>
</feature>
<evidence type="ECO:0000256" key="4">
    <source>
        <dbReference type="PROSITE-ProRule" id="PRU00023"/>
    </source>
</evidence>
<dbReference type="InterPro" id="IPR002110">
    <property type="entry name" value="Ankyrin_rpt"/>
</dbReference>
<comment type="caution">
    <text evidence="7">The sequence shown here is derived from an EMBL/GenBank/DDBJ whole genome shotgun (WGS) entry which is preliminary data.</text>
</comment>
<dbReference type="Pfam" id="PF13637">
    <property type="entry name" value="Ank_4"/>
    <property type="match status" value="1"/>
</dbReference>
<dbReference type="InterPro" id="IPR036770">
    <property type="entry name" value="Ankyrin_rpt-contain_sf"/>
</dbReference>
<dbReference type="AlphaFoldDB" id="A0AAW1N9P3"/>
<dbReference type="GO" id="GO:0005856">
    <property type="term" value="C:cytoskeleton"/>
    <property type="evidence" value="ECO:0007669"/>
    <property type="project" value="TreeGrafter"/>
</dbReference>
<feature type="compositionally biased region" description="Polar residues" evidence="6">
    <location>
        <begin position="640"/>
        <end position="678"/>
    </location>
</feature>
<dbReference type="InterPro" id="IPR021939">
    <property type="entry name" value="KN_motif"/>
</dbReference>
<dbReference type="SUPFAM" id="SSF48403">
    <property type="entry name" value="Ankyrin repeat"/>
    <property type="match status" value="1"/>
</dbReference>
<dbReference type="PROSITE" id="PS50088">
    <property type="entry name" value="ANK_REPEAT"/>
    <property type="match status" value="2"/>
</dbReference>
<keyword evidence="8" id="KW-1185">Reference proteome</keyword>
<evidence type="ECO:0000313" key="8">
    <source>
        <dbReference type="Proteomes" id="UP001458880"/>
    </source>
</evidence>
<dbReference type="GO" id="GO:0030837">
    <property type="term" value="P:negative regulation of actin filament polymerization"/>
    <property type="evidence" value="ECO:0007669"/>
    <property type="project" value="InterPro"/>
</dbReference>
<sequence>MPLSCNLSTSNPNCNKFGYEFEWYQCNCCPYGYHIDLDFVRYCDSIGQCERTASIKRRKDRRRQRQSMDVMLGLAPPITQCNEGQLGQIVDHNHEEKFETAKRCALIQDTTLNEAVNDFERTFQRSKINHLSNLPDVTAVSDNIRRVPSISSISSASASSVTILPGDGAMSKEFDSMSIESNGLSPMTLQNIREQMAVSLKRMRQLEEQVKIIPILEMQLAALKAEKEQLLLRIREEEKLRLNNANYLNNNVHSSRTRSRSMTTQADDSGLEYAVNDRRHGSVSPNLVPSRRDFGVMCGVLTRNVGVGHQSPKTKTVATGTPSGRSGDKWLSQKLDFLIGNENVRQPVRSMITVAKGTQTILYGYKTQSTQAKLSSEITDSFTQTSRPPIKCFNSIGISIIPNTTNAKTQAFVSSRTVGVSDDTINSILCLKCTSQKQTVAVNTDDLPLLTHSVSLAQLSQPKADGNAEEENVVKTRTIGCQYDIRGTHRYTQYDVKSYSRSCQTETLKLSSRAVQNDIWCGISRSTDTKELIPETEEKGCDPDVCEKFDVGCGNDEPTTVEYCERCIDKEKIESTKKEEASTPSRIPRLSGSQRKFERQFTYTKIPAPISPVSPGLSGLDLSPKAIDEVTPFDKFKQHTSYSDRLADESSSVANGDNTKNTSLQQVQHSDGSESTTAGRRKKAVPSKEMQAAMKVLNDSLQKGQTKNIENQLKNAVGIILQEWFKISSLLTADPLDVEDYLDCFEDVSSALLKQNKAGYTSVMLVSLAEMRSDTHAHVVKRLFSLADVNVRAKQHGQTALMLAVSHGRLDMVKMLLEAGADINIQDEDGSTALMCAAEHGHVEIVKYFLNQKECDSTVVDVDGSTALKIAMDAGYRHIGVLLYAHERNLHGPAKHKRSKSASASPKTPSSPLPIRNLNRALPSNK</sequence>
<evidence type="ECO:0000313" key="7">
    <source>
        <dbReference type="EMBL" id="KAK9758557.1"/>
    </source>
</evidence>
<protein>
    <submittedName>
        <fullName evidence="7">Ankyrin repeats (3 copies)</fullName>
    </submittedName>
</protein>
<dbReference type="PROSITE" id="PS50297">
    <property type="entry name" value="ANK_REP_REGION"/>
    <property type="match status" value="2"/>
</dbReference>
<evidence type="ECO:0000256" key="3">
    <source>
        <dbReference type="ARBA" id="ARBA00023054"/>
    </source>
</evidence>
<feature type="coiled-coil region" evidence="5">
    <location>
        <begin position="189"/>
        <end position="240"/>
    </location>
</feature>
<proteinExistence type="predicted"/>
<keyword evidence="3 5" id="KW-0175">Coiled coil</keyword>
<accession>A0AAW1N9P3</accession>
<dbReference type="PANTHER" id="PTHR24168:SF21">
    <property type="entry name" value="KANK, ISOFORM D"/>
    <property type="match status" value="1"/>
</dbReference>
<keyword evidence="1" id="KW-0677">Repeat</keyword>
<dbReference type="SMART" id="SM00248">
    <property type="entry name" value="ANK"/>
    <property type="match status" value="3"/>
</dbReference>
<evidence type="ECO:0000256" key="2">
    <source>
        <dbReference type="ARBA" id="ARBA00023043"/>
    </source>
</evidence>
<keyword evidence="2 4" id="KW-0040">ANK repeat</keyword>
<organism evidence="7 8">
    <name type="scientific">Popillia japonica</name>
    <name type="common">Japanese beetle</name>
    <dbReference type="NCBI Taxonomy" id="7064"/>
    <lineage>
        <taxon>Eukaryota</taxon>
        <taxon>Metazoa</taxon>
        <taxon>Ecdysozoa</taxon>
        <taxon>Arthropoda</taxon>
        <taxon>Hexapoda</taxon>
        <taxon>Insecta</taxon>
        <taxon>Pterygota</taxon>
        <taxon>Neoptera</taxon>
        <taxon>Endopterygota</taxon>
        <taxon>Coleoptera</taxon>
        <taxon>Polyphaga</taxon>
        <taxon>Scarabaeiformia</taxon>
        <taxon>Scarabaeidae</taxon>
        <taxon>Rutelinae</taxon>
        <taxon>Popillia</taxon>
    </lineage>
</organism>
<feature type="region of interest" description="Disordered" evidence="6">
    <location>
        <begin position="892"/>
        <end position="926"/>
    </location>
</feature>
<dbReference type="PANTHER" id="PTHR24168">
    <property type="entry name" value="KN MOTIF AND ANKYRIN REPEAT DOMAIN-CONTAINING"/>
    <property type="match status" value="1"/>
</dbReference>
<dbReference type="EMBL" id="JASPKY010000003">
    <property type="protein sequence ID" value="KAK9758557.1"/>
    <property type="molecule type" value="Genomic_DNA"/>
</dbReference>
<evidence type="ECO:0000256" key="1">
    <source>
        <dbReference type="ARBA" id="ARBA00022737"/>
    </source>
</evidence>
<feature type="compositionally biased region" description="Low complexity" evidence="6">
    <location>
        <begin position="901"/>
        <end position="910"/>
    </location>
</feature>
<reference evidence="7 8" key="1">
    <citation type="journal article" date="2024" name="BMC Genomics">
        <title>De novo assembly and annotation of Popillia japonica's genome with initial clues to its potential as an invasive pest.</title>
        <authorList>
            <person name="Cucini C."/>
            <person name="Boschi S."/>
            <person name="Funari R."/>
            <person name="Cardaioli E."/>
            <person name="Iannotti N."/>
            <person name="Marturano G."/>
            <person name="Paoli F."/>
            <person name="Bruttini M."/>
            <person name="Carapelli A."/>
            <person name="Frati F."/>
            <person name="Nardi F."/>
        </authorList>
    </citation>
    <scope>NUCLEOTIDE SEQUENCE [LARGE SCALE GENOMIC DNA]</scope>
    <source>
        <strain evidence="7">DMR45628</strain>
    </source>
</reference>
<gene>
    <name evidence="7" type="ORF">QE152_g553</name>
</gene>
<feature type="repeat" description="ANK" evidence="4">
    <location>
        <begin position="829"/>
        <end position="851"/>
    </location>
</feature>
<evidence type="ECO:0000256" key="6">
    <source>
        <dbReference type="SAM" id="MobiDB-lite"/>
    </source>
</evidence>
<dbReference type="Proteomes" id="UP001458880">
    <property type="component" value="Unassembled WGS sequence"/>
</dbReference>
<name>A0AAW1N9P3_POPJA</name>